<name>A0A420JBF2_9PEZI</name>
<evidence type="ECO:0000313" key="2">
    <source>
        <dbReference type="EMBL" id="RKF84133.1"/>
    </source>
</evidence>
<organism evidence="2 3">
    <name type="scientific">Golovinomyces cichoracearum</name>
    <dbReference type="NCBI Taxonomy" id="62708"/>
    <lineage>
        <taxon>Eukaryota</taxon>
        <taxon>Fungi</taxon>
        <taxon>Dikarya</taxon>
        <taxon>Ascomycota</taxon>
        <taxon>Pezizomycotina</taxon>
        <taxon>Leotiomycetes</taxon>
        <taxon>Erysiphales</taxon>
        <taxon>Erysiphaceae</taxon>
        <taxon>Golovinomyces</taxon>
    </lineage>
</organism>
<feature type="region of interest" description="Disordered" evidence="1">
    <location>
        <begin position="109"/>
        <end position="129"/>
    </location>
</feature>
<reference evidence="2 3" key="1">
    <citation type="journal article" date="2018" name="BMC Genomics">
        <title>Comparative genome analyses reveal sequence features reflecting distinct modes of host-adaptation between dicot and monocot powdery mildew.</title>
        <authorList>
            <person name="Wu Y."/>
            <person name="Ma X."/>
            <person name="Pan Z."/>
            <person name="Kale S.D."/>
            <person name="Song Y."/>
            <person name="King H."/>
            <person name="Zhang Q."/>
            <person name="Presley C."/>
            <person name="Deng X."/>
            <person name="Wei C.I."/>
            <person name="Xiao S."/>
        </authorList>
    </citation>
    <scope>NUCLEOTIDE SEQUENCE [LARGE SCALE GENOMIC DNA]</scope>
    <source>
        <strain evidence="2">UMSG1</strain>
    </source>
</reference>
<protein>
    <submittedName>
        <fullName evidence="2">Uncharacterized protein</fullName>
    </submittedName>
</protein>
<gene>
    <name evidence="2" type="ORF">GcM1_144007</name>
</gene>
<sequence>MLVLSISQEMRGETDSYDLESLFSNLIDESKRLGSLDHSGDTALLVSLRGKFGKHPKSKGITNYRIQKNKFCKNCRTTSHQTSDCYILYPQKSPKGWRHPSRALVYSSKARNQEQLSKSQASKSDHDETNEVLLNQVPENSMDFDIAYDLNVEEVYVTTHLTNTSAEYLLGIENKISSLPRNDEIPFRFVLDTAATSHIIGDKSYFAAYRSCRKIVR</sequence>
<proteinExistence type="predicted"/>
<dbReference type="EMBL" id="MCBS01014462">
    <property type="protein sequence ID" value="RKF84133.1"/>
    <property type="molecule type" value="Genomic_DNA"/>
</dbReference>
<dbReference type="Proteomes" id="UP000285326">
    <property type="component" value="Unassembled WGS sequence"/>
</dbReference>
<evidence type="ECO:0000256" key="1">
    <source>
        <dbReference type="SAM" id="MobiDB-lite"/>
    </source>
</evidence>
<feature type="compositionally biased region" description="Polar residues" evidence="1">
    <location>
        <begin position="109"/>
        <end position="122"/>
    </location>
</feature>
<dbReference type="AlphaFoldDB" id="A0A420JBF2"/>
<evidence type="ECO:0000313" key="3">
    <source>
        <dbReference type="Proteomes" id="UP000285326"/>
    </source>
</evidence>
<comment type="caution">
    <text evidence="2">The sequence shown here is derived from an EMBL/GenBank/DDBJ whole genome shotgun (WGS) entry which is preliminary data.</text>
</comment>
<accession>A0A420JBF2</accession>